<dbReference type="PANTHER" id="PTHR48012:SF10">
    <property type="entry name" value="FI20177P1"/>
    <property type="match status" value="1"/>
</dbReference>
<dbReference type="SMART" id="SM00220">
    <property type="entry name" value="S_TKc"/>
    <property type="match status" value="1"/>
</dbReference>
<protein>
    <submittedName>
        <fullName evidence="19">Pkinase-domain-containing protein</fullName>
    </submittedName>
</protein>
<keyword evidence="10 16" id="KW-0547">Nucleotide-binding</keyword>
<keyword evidence="5" id="KW-0963">Cytoplasm</keyword>
<keyword evidence="7" id="KW-0597">Phosphoprotein</keyword>
<comment type="cofactor">
    <cofactor evidence="1">
        <name>Mg(2+)</name>
        <dbReference type="ChEBI" id="CHEBI:18420"/>
    </cofactor>
</comment>
<dbReference type="InterPro" id="IPR011009">
    <property type="entry name" value="Kinase-like_dom_sf"/>
</dbReference>
<evidence type="ECO:0000256" key="7">
    <source>
        <dbReference type="ARBA" id="ARBA00022553"/>
    </source>
</evidence>
<evidence type="ECO:0000256" key="3">
    <source>
        <dbReference type="ARBA" id="ARBA00005375"/>
    </source>
</evidence>
<name>A0A8H7EIW7_9PLEO</name>
<dbReference type="InterPro" id="IPR017441">
    <property type="entry name" value="Protein_kinase_ATP_BS"/>
</dbReference>
<feature type="region of interest" description="Disordered" evidence="17">
    <location>
        <begin position="317"/>
        <end position="474"/>
    </location>
</feature>
<dbReference type="InterPro" id="IPR000719">
    <property type="entry name" value="Prot_kinase_dom"/>
</dbReference>
<reference evidence="19" key="2">
    <citation type="submission" date="2020-08" db="EMBL/GenBank/DDBJ databases">
        <title>Draft Genome Sequence of Cumin Blight Pathogen Alternaria burnsii.</title>
        <authorList>
            <person name="Feng Z."/>
        </authorList>
    </citation>
    <scope>NUCLEOTIDE SEQUENCE</scope>
    <source>
        <strain evidence="19">CBS107.38</strain>
    </source>
</reference>
<dbReference type="CDD" id="cd07061">
    <property type="entry name" value="HP_HAP_like"/>
    <property type="match status" value="1"/>
</dbReference>
<feature type="domain" description="Protein kinase" evidence="18">
    <location>
        <begin position="5"/>
        <end position="256"/>
    </location>
</feature>
<evidence type="ECO:0000256" key="9">
    <source>
        <dbReference type="ARBA" id="ARBA00022723"/>
    </source>
</evidence>
<organism evidence="19 20">
    <name type="scientific">Alternaria burnsii</name>
    <dbReference type="NCBI Taxonomy" id="1187904"/>
    <lineage>
        <taxon>Eukaryota</taxon>
        <taxon>Fungi</taxon>
        <taxon>Dikarya</taxon>
        <taxon>Ascomycota</taxon>
        <taxon>Pezizomycotina</taxon>
        <taxon>Dothideomycetes</taxon>
        <taxon>Pleosporomycetidae</taxon>
        <taxon>Pleosporales</taxon>
        <taxon>Pleosporineae</taxon>
        <taxon>Pleosporaceae</taxon>
        <taxon>Alternaria</taxon>
        <taxon>Alternaria sect. Alternaria</taxon>
    </lineage>
</organism>
<dbReference type="RefSeq" id="XP_038790541.1">
    <property type="nucleotide sequence ID" value="XM_038927249.1"/>
</dbReference>
<evidence type="ECO:0000256" key="10">
    <source>
        <dbReference type="ARBA" id="ARBA00022741"/>
    </source>
</evidence>
<dbReference type="GO" id="GO:0005737">
    <property type="term" value="C:cytoplasm"/>
    <property type="evidence" value="ECO:0007669"/>
    <property type="project" value="UniProtKB-SubCell"/>
</dbReference>
<evidence type="ECO:0000256" key="1">
    <source>
        <dbReference type="ARBA" id="ARBA00001946"/>
    </source>
</evidence>
<dbReference type="CDD" id="cd06609">
    <property type="entry name" value="STKc_MST3_like"/>
    <property type="match status" value="1"/>
</dbReference>
<dbReference type="FunFam" id="1.10.510.10:FF:000411">
    <property type="entry name" value="Probable Ste20-like kinase Don3"/>
    <property type="match status" value="1"/>
</dbReference>
<dbReference type="Gene3D" id="1.10.510.10">
    <property type="entry name" value="Transferase(Phosphotransferase) domain 1"/>
    <property type="match status" value="1"/>
</dbReference>
<keyword evidence="20" id="KW-1185">Reference proteome</keyword>
<dbReference type="InterPro" id="IPR029033">
    <property type="entry name" value="His_PPase_superfam"/>
</dbReference>
<comment type="catalytic activity">
    <reaction evidence="15">
        <text>L-seryl-[protein] + ATP = O-phospho-L-seryl-[protein] + ADP + H(+)</text>
        <dbReference type="Rhea" id="RHEA:17989"/>
        <dbReference type="Rhea" id="RHEA-COMP:9863"/>
        <dbReference type="Rhea" id="RHEA-COMP:11604"/>
        <dbReference type="ChEBI" id="CHEBI:15378"/>
        <dbReference type="ChEBI" id="CHEBI:29999"/>
        <dbReference type="ChEBI" id="CHEBI:30616"/>
        <dbReference type="ChEBI" id="CHEBI:83421"/>
        <dbReference type="ChEBI" id="CHEBI:456216"/>
        <dbReference type="EC" id="2.7.11.1"/>
    </reaction>
</comment>
<evidence type="ECO:0000256" key="14">
    <source>
        <dbReference type="ARBA" id="ARBA00047899"/>
    </source>
</evidence>
<feature type="binding site" evidence="16">
    <location>
        <position position="34"/>
    </location>
    <ligand>
        <name>ATP</name>
        <dbReference type="ChEBI" id="CHEBI:30616"/>
    </ligand>
</feature>
<comment type="catalytic activity">
    <reaction evidence="14">
        <text>L-threonyl-[protein] + ATP = O-phospho-L-threonyl-[protein] + ADP + H(+)</text>
        <dbReference type="Rhea" id="RHEA:46608"/>
        <dbReference type="Rhea" id="RHEA-COMP:11060"/>
        <dbReference type="Rhea" id="RHEA-COMP:11605"/>
        <dbReference type="ChEBI" id="CHEBI:15378"/>
        <dbReference type="ChEBI" id="CHEBI:30013"/>
        <dbReference type="ChEBI" id="CHEBI:30616"/>
        <dbReference type="ChEBI" id="CHEBI:61977"/>
        <dbReference type="ChEBI" id="CHEBI:456216"/>
        <dbReference type="EC" id="2.7.11.1"/>
    </reaction>
</comment>
<comment type="subcellular location">
    <subcellularLocation>
        <location evidence="2">Cytoplasm</location>
    </subcellularLocation>
</comment>
<dbReference type="GO" id="GO:0005524">
    <property type="term" value="F:ATP binding"/>
    <property type="evidence" value="ECO:0007669"/>
    <property type="project" value="UniProtKB-UniRule"/>
</dbReference>
<evidence type="ECO:0000256" key="16">
    <source>
        <dbReference type="PROSITE-ProRule" id="PRU10141"/>
    </source>
</evidence>
<evidence type="ECO:0000256" key="8">
    <source>
        <dbReference type="ARBA" id="ARBA00022679"/>
    </source>
</evidence>
<evidence type="ECO:0000313" key="19">
    <source>
        <dbReference type="EMBL" id="KAF7680551.1"/>
    </source>
</evidence>
<keyword evidence="11 19" id="KW-0418">Kinase</keyword>
<evidence type="ECO:0000256" key="5">
    <source>
        <dbReference type="ARBA" id="ARBA00022490"/>
    </source>
</evidence>
<keyword evidence="9" id="KW-0479">Metal-binding</keyword>
<dbReference type="Gene3D" id="3.40.50.1240">
    <property type="entry name" value="Phosphoglycerate mutase-like"/>
    <property type="match status" value="1"/>
</dbReference>
<dbReference type="InterPro" id="IPR033379">
    <property type="entry name" value="Acid_Pase_AS"/>
</dbReference>
<feature type="compositionally biased region" description="Polar residues" evidence="17">
    <location>
        <begin position="458"/>
        <end position="467"/>
    </location>
</feature>
<evidence type="ECO:0000259" key="18">
    <source>
        <dbReference type="PROSITE" id="PS50011"/>
    </source>
</evidence>
<evidence type="ECO:0000256" key="13">
    <source>
        <dbReference type="ARBA" id="ARBA00022842"/>
    </source>
</evidence>
<proteinExistence type="inferred from homology"/>
<feature type="region of interest" description="Disordered" evidence="17">
    <location>
        <begin position="567"/>
        <end position="624"/>
    </location>
</feature>
<dbReference type="SUPFAM" id="SSF56112">
    <property type="entry name" value="Protein kinase-like (PK-like)"/>
    <property type="match status" value="1"/>
</dbReference>
<evidence type="ECO:0000256" key="17">
    <source>
        <dbReference type="SAM" id="MobiDB-lite"/>
    </source>
</evidence>
<evidence type="ECO:0000256" key="12">
    <source>
        <dbReference type="ARBA" id="ARBA00022840"/>
    </source>
</evidence>
<evidence type="ECO:0000256" key="2">
    <source>
        <dbReference type="ARBA" id="ARBA00004496"/>
    </source>
</evidence>
<dbReference type="PROSITE" id="PS00616">
    <property type="entry name" value="HIS_ACID_PHOSPHAT_1"/>
    <property type="match status" value="1"/>
</dbReference>
<evidence type="ECO:0000256" key="6">
    <source>
        <dbReference type="ARBA" id="ARBA00022527"/>
    </source>
</evidence>
<reference evidence="19" key="1">
    <citation type="submission" date="2020-01" db="EMBL/GenBank/DDBJ databases">
        <authorList>
            <person name="Feng Z.H.Z."/>
        </authorList>
    </citation>
    <scope>NUCLEOTIDE SEQUENCE</scope>
    <source>
        <strain evidence="19">CBS107.38</strain>
    </source>
</reference>
<keyword evidence="13" id="KW-0460">Magnesium</keyword>
<keyword evidence="8" id="KW-0808">Transferase</keyword>
<evidence type="ECO:0000256" key="15">
    <source>
        <dbReference type="ARBA" id="ARBA00048679"/>
    </source>
</evidence>
<evidence type="ECO:0000313" key="20">
    <source>
        <dbReference type="Proteomes" id="UP000596902"/>
    </source>
</evidence>
<dbReference type="GeneID" id="62200427"/>
<dbReference type="InterPro" id="IPR050629">
    <property type="entry name" value="STE20/SPS1-PAK"/>
</dbReference>
<dbReference type="SUPFAM" id="SSF53254">
    <property type="entry name" value="Phosphoglycerate mutase-like"/>
    <property type="match status" value="1"/>
</dbReference>
<dbReference type="GO" id="GO:0004674">
    <property type="term" value="F:protein serine/threonine kinase activity"/>
    <property type="evidence" value="ECO:0007669"/>
    <property type="project" value="UniProtKB-KW"/>
</dbReference>
<dbReference type="PROSITE" id="PS50011">
    <property type="entry name" value="PROTEIN_KINASE_DOM"/>
    <property type="match status" value="1"/>
</dbReference>
<dbReference type="Proteomes" id="UP000596902">
    <property type="component" value="Unassembled WGS sequence"/>
</dbReference>
<dbReference type="Pfam" id="PF00328">
    <property type="entry name" value="His_Phos_2"/>
    <property type="match status" value="1"/>
</dbReference>
<comment type="caution">
    <text evidence="19">The sequence shown here is derived from an EMBL/GenBank/DDBJ whole genome shotgun (WGS) entry which is preliminary data.</text>
</comment>
<comment type="similarity">
    <text evidence="3">Belongs to the histidine acid phosphatase family.</text>
</comment>
<feature type="compositionally biased region" description="Low complexity" evidence="17">
    <location>
        <begin position="572"/>
        <end position="601"/>
    </location>
</feature>
<feature type="compositionally biased region" description="Polar residues" evidence="17">
    <location>
        <begin position="610"/>
        <end position="624"/>
    </location>
</feature>
<evidence type="ECO:0000256" key="11">
    <source>
        <dbReference type="ARBA" id="ARBA00022777"/>
    </source>
</evidence>
<dbReference type="InterPro" id="IPR000560">
    <property type="entry name" value="His_Pase_clade-2"/>
</dbReference>
<sequence>MAENYQVMEELGSGSFGKVFKAIDRTTGETVAIKHIDLEDSSEELADIQAEISLLSTCHSPYITEYKTSFVKGVKLWIVMEYLGGGSAADLLAPGTFSEAHIAITCRELLLGLDYLHSTGKIHRDIKAANVLLTDQGKVKLADFGVAAQLTNIKSQRMTFVGTPFWMAPEVIQEAGYDFRADIWSLGITAMELAEGAPPHAGSHPMKVLFTIPKNPAPRLEGDEWSKDFKDFIAQCLIKDPDRRATAKELLKHRFVQRAGKVEALRELVERKQMFDAQREQQAASHPKYYEETMVDLSPRAEDDDWDFDTVKRGTVQARQTMKQRRKLARIPSSGNEEVESMMQRMDLNAAPLGDITDSPLPARRRPSSRRSSQATAFRVPSGDTPTARRVSNFNKSPLGVDMTFGNSPSTVRHFKRVSSDERRAALRSNPPPVAQNNQSFQPNPEARTFRPSPPTSNHPLDMNNENEPPAPDGHMPITKDALYGRRAYSKVLDSVFQEAHADTASPHQRDAIGRVAQAWQHLDEVDPHGEFMLLKAMVDRLKNDTKLAYALGIEVSAVQSPLKHNTKTSDTSLGGTTVHGTGTTRIRSSTTSAATSTVSKSSEEYDHTPISTPMRNNTPIANSGSPLKGPKLVMAKNNPHLKSHKRRQSAFVVGEKGFGADGHGYFDEKKLPGYVEPGARNAGMQFAINTAHKGALLALIASAGAAPTTTISATGNAGASSADVYPPVGTEVNSQLFPPESVVGFPGPTPTGAEPNAIQTAPSYPYNDGDASSYPLIKPQPHGSGSQSPNFDITKYWGNLSPWYSVRSADYGLPDASPLIPDGCDITQMHLLYRHGARYPTSGAAPATFAQKIANATKTGLAVSGELSFLSDWTYKLGAELLTPSGRSMNFLLGIEYRELYGHLLNNFTEAGTIPVFRTQSQDRMVKTAENFAAGFFGVPEYMDEVSIELLVETQGVNNSGAPYEICNNSNIATRGSIGSRVAAQFANNAFNATIARLQSQASGINFTSTDAIAMLQLCSYETHALGYSAFCKLFNEEDFLNYEYYFDLSFYYNNGPGSPVSAAQGKGFLDEFIARFTHQYPGPNSALNETFDNSSTYFPLNQSIYADATHEVVVLDTLTAFNLTALFKGPPLSPQGNQGQNSFVASKLVPFATHFTTQVLSCPAMQPSKQIRFIVYVSSFLFEFDAQLTVVPSNDAVVPIDESYPGCPANPNGLCSFDNVVEVLQKRSAEIDFDYDCFANYTAAPGQDYNGRAPRS</sequence>
<accession>A0A8H7EIW7</accession>
<dbReference type="GO" id="GO:0046872">
    <property type="term" value="F:metal ion binding"/>
    <property type="evidence" value="ECO:0007669"/>
    <property type="project" value="UniProtKB-KW"/>
</dbReference>
<gene>
    <name evidence="19" type="ORF">GT037_002202</name>
</gene>
<comment type="similarity">
    <text evidence="4">Belongs to the protein kinase superfamily. STE Ser/Thr protein kinase family. STE20 subfamily.</text>
</comment>
<dbReference type="PANTHER" id="PTHR48012">
    <property type="entry name" value="STERILE20-LIKE KINASE, ISOFORM B-RELATED"/>
    <property type="match status" value="1"/>
</dbReference>
<evidence type="ECO:0000256" key="4">
    <source>
        <dbReference type="ARBA" id="ARBA00008874"/>
    </source>
</evidence>
<keyword evidence="12 16" id="KW-0067">ATP-binding</keyword>
<dbReference type="AlphaFoldDB" id="A0A8H7EIW7"/>
<dbReference type="Pfam" id="PF00069">
    <property type="entry name" value="Pkinase"/>
    <property type="match status" value="1"/>
</dbReference>
<dbReference type="PROSITE" id="PS00107">
    <property type="entry name" value="PROTEIN_KINASE_ATP"/>
    <property type="match status" value="1"/>
</dbReference>
<keyword evidence="6" id="KW-0723">Serine/threonine-protein kinase</keyword>
<dbReference type="EMBL" id="JAAABM010000002">
    <property type="protein sequence ID" value="KAF7680551.1"/>
    <property type="molecule type" value="Genomic_DNA"/>
</dbReference>